<dbReference type="OrthoDB" id="2935237at2759"/>
<evidence type="ECO:0000313" key="2">
    <source>
        <dbReference type="Proteomes" id="UP000184546"/>
    </source>
</evidence>
<dbReference type="GeneID" id="30969741"/>
<sequence length="199" mass="23027">MSESSNSVLSILTGQSWFWDPMQSNEIRLHPNGAGHLICRYETQVWIMAELHWRSLRPASLEQVAATTADGLLSEFEIEFRLSKRQTPETYVPPGRRINEALLTEKAFEPKLFTVRLERGSFLTQHDRTGGRQGGDASRWAMRLVFDKSPYPKPEEWKEMTSSLQAHKMWEWSEFCSHRLPEKGLLAATWSKLRESFVS</sequence>
<dbReference type="VEuPathDB" id="FungiDB:ASPACDRAFT_115798"/>
<gene>
    <name evidence="1" type="ORF">ASPACDRAFT_115798</name>
</gene>
<dbReference type="EMBL" id="KV878974">
    <property type="protein sequence ID" value="OJK01207.1"/>
    <property type="molecule type" value="Genomic_DNA"/>
</dbReference>
<dbReference type="AlphaFoldDB" id="A0A1L9WY98"/>
<protein>
    <submittedName>
        <fullName evidence="1">Uncharacterized protein</fullName>
    </submittedName>
</protein>
<dbReference type="Proteomes" id="UP000184546">
    <property type="component" value="Unassembled WGS sequence"/>
</dbReference>
<name>A0A1L9WY98_ASPA1</name>
<dbReference type="RefSeq" id="XP_020057546.1">
    <property type="nucleotide sequence ID" value="XM_020195927.1"/>
</dbReference>
<reference evidence="2" key="1">
    <citation type="journal article" date="2017" name="Genome Biol.">
        <title>Comparative genomics reveals high biological diversity and specific adaptations in the industrially and medically important fungal genus Aspergillus.</title>
        <authorList>
            <person name="de Vries R.P."/>
            <person name="Riley R."/>
            <person name="Wiebenga A."/>
            <person name="Aguilar-Osorio G."/>
            <person name="Amillis S."/>
            <person name="Uchima C.A."/>
            <person name="Anderluh G."/>
            <person name="Asadollahi M."/>
            <person name="Askin M."/>
            <person name="Barry K."/>
            <person name="Battaglia E."/>
            <person name="Bayram O."/>
            <person name="Benocci T."/>
            <person name="Braus-Stromeyer S.A."/>
            <person name="Caldana C."/>
            <person name="Canovas D."/>
            <person name="Cerqueira G.C."/>
            <person name="Chen F."/>
            <person name="Chen W."/>
            <person name="Choi C."/>
            <person name="Clum A."/>
            <person name="Dos Santos R.A."/>
            <person name="Damasio A.R."/>
            <person name="Diallinas G."/>
            <person name="Emri T."/>
            <person name="Fekete E."/>
            <person name="Flipphi M."/>
            <person name="Freyberg S."/>
            <person name="Gallo A."/>
            <person name="Gournas C."/>
            <person name="Habgood R."/>
            <person name="Hainaut M."/>
            <person name="Harispe M.L."/>
            <person name="Henrissat B."/>
            <person name="Hilden K.S."/>
            <person name="Hope R."/>
            <person name="Hossain A."/>
            <person name="Karabika E."/>
            <person name="Karaffa L."/>
            <person name="Karanyi Z."/>
            <person name="Krasevec N."/>
            <person name="Kuo A."/>
            <person name="Kusch H."/>
            <person name="LaButti K."/>
            <person name="Lagendijk E.L."/>
            <person name="Lapidus A."/>
            <person name="Levasseur A."/>
            <person name="Lindquist E."/>
            <person name="Lipzen A."/>
            <person name="Logrieco A.F."/>
            <person name="MacCabe A."/>
            <person name="Maekelae M.R."/>
            <person name="Malavazi I."/>
            <person name="Melin P."/>
            <person name="Meyer V."/>
            <person name="Mielnichuk N."/>
            <person name="Miskei M."/>
            <person name="Molnar A.P."/>
            <person name="Mule G."/>
            <person name="Ngan C.Y."/>
            <person name="Orejas M."/>
            <person name="Orosz E."/>
            <person name="Ouedraogo J.P."/>
            <person name="Overkamp K.M."/>
            <person name="Park H.-S."/>
            <person name="Perrone G."/>
            <person name="Piumi F."/>
            <person name="Punt P.J."/>
            <person name="Ram A.F."/>
            <person name="Ramon A."/>
            <person name="Rauscher S."/>
            <person name="Record E."/>
            <person name="Riano-Pachon D.M."/>
            <person name="Robert V."/>
            <person name="Roehrig J."/>
            <person name="Ruller R."/>
            <person name="Salamov A."/>
            <person name="Salih N.S."/>
            <person name="Samson R.A."/>
            <person name="Sandor E."/>
            <person name="Sanguinetti M."/>
            <person name="Schuetze T."/>
            <person name="Sepcic K."/>
            <person name="Shelest E."/>
            <person name="Sherlock G."/>
            <person name="Sophianopoulou V."/>
            <person name="Squina F.M."/>
            <person name="Sun H."/>
            <person name="Susca A."/>
            <person name="Todd R.B."/>
            <person name="Tsang A."/>
            <person name="Unkles S.E."/>
            <person name="van de Wiele N."/>
            <person name="van Rossen-Uffink D."/>
            <person name="Oliveira J.V."/>
            <person name="Vesth T.C."/>
            <person name="Visser J."/>
            <person name="Yu J.-H."/>
            <person name="Zhou M."/>
            <person name="Andersen M.R."/>
            <person name="Archer D.B."/>
            <person name="Baker S.E."/>
            <person name="Benoit I."/>
            <person name="Brakhage A.A."/>
            <person name="Braus G.H."/>
            <person name="Fischer R."/>
            <person name="Frisvad J.C."/>
            <person name="Goldman G.H."/>
            <person name="Houbraken J."/>
            <person name="Oakley B."/>
            <person name="Pocsi I."/>
            <person name="Scazzocchio C."/>
            <person name="Seiboth B."/>
            <person name="vanKuyk P.A."/>
            <person name="Wortman J."/>
            <person name="Dyer P.S."/>
            <person name="Grigoriev I.V."/>
        </authorList>
    </citation>
    <scope>NUCLEOTIDE SEQUENCE [LARGE SCALE GENOMIC DNA]</scope>
    <source>
        <strain evidence="2">ATCC 16872 / CBS 172.66 / WB 5094</strain>
    </source>
</reference>
<accession>A0A1L9WY98</accession>
<dbReference type="OMA" id="WQERERW"/>
<keyword evidence="2" id="KW-1185">Reference proteome</keyword>
<proteinExistence type="predicted"/>
<evidence type="ECO:0000313" key="1">
    <source>
        <dbReference type="EMBL" id="OJK01207.1"/>
    </source>
</evidence>
<organism evidence="1 2">
    <name type="scientific">Aspergillus aculeatus (strain ATCC 16872 / CBS 172.66 / WB 5094)</name>
    <dbReference type="NCBI Taxonomy" id="690307"/>
    <lineage>
        <taxon>Eukaryota</taxon>
        <taxon>Fungi</taxon>
        <taxon>Dikarya</taxon>
        <taxon>Ascomycota</taxon>
        <taxon>Pezizomycotina</taxon>
        <taxon>Eurotiomycetes</taxon>
        <taxon>Eurotiomycetidae</taxon>
        <taxon>Eurotiales</taxon>
        <taxon>Aspergillaceae</taxon>
        <taxon>Aspergillus</taxon>
        <taxon>Aspergillus subgen. Circumdati</taxon>
    </lineage>
</organism>